<evidence type="ECO:0000313" key="2">
    <source>
        <dbReference type="Proteomes" id="UP000288024"/>
    </source>
</evidence>
<accession>A0A437KEC0</accession>
<proteinExistence type="predicted"/>
<comment type="caution">
    <text evidence="1">The sequence shown here is derived from an EMBL/GenBank/DDBJ whole genome shotgun (WGS) entry which is preliminary data.</text>
</comment>
<reference evidence="1 2" key="1">
    <citation type="submission" date="2019-01" db="EMBL/GenBank/DDBJ databases">
        <title>Bacillus sp. M5HDSG1-1, whole genome shotgun sequence.</title>
        <authorList>
            <person name="Tuo L."/>
        </authorList>
    </citation>
    <scope>NUCLEOTIDE SEQUENCE [LARGE SCALE GENOMIC DNA]</scope>
    <source>
        <strain evidence="1 2">M5HDSG1-1</strain>
    </source>
</reference>
<dbReference type="Pfam" id="PF10720">
    <property type="entry name" value="DUF2515"/>
    <property type="match status" value="1"/>
</dbReference>
<organism evidence="1 2">
    <name type="scientific">Niallia taxi</name>
    <dbReference type="NCBI Taxonomy" id="2499688"/>
    <lineage>
        <taxon>Bacteria</taxon>
        <taxon>Bacillati</taxon>
        <taxon>Bacillota</taxon>
        <taxon>Bacilli</taxon>
        <taxon>Bacillales</taxon>
        <taxon>Bacillaceae</taxon>
        <taxon>Niallia</taxon>
    </lineage>
</organism>
<keyword evidence="2" id="KW-1185">Reference proteome</keyword>
<gene>
    <name evidence="1" type="ORF">EM808_07980</name>
</gene>
<dbReference type="AlphaFoldDB" id="A0A437KEC0"/>
<dbReference type="RefSeq" id="WP_127737647.1">
    <property type="nucleotide sequence ID" value="NZ_RZTZ01000002.1"/>
</dbReference>
<sequence length="330" mass="39906">MIGINEHFLSVEEKQLIKDIRYLTEKNNLDNISRTNCYLEYYTMNKEIHWSFLASLVSRNAGWNMCDLAGTWFPLSLNEQTRLNLFATYERANWMIFQDAYPQLLLYEYSTKKNVPMFHLLQYFSVSSFMEKEWLHFWLYKNKERLVYSLIINEQNVIENPIIKNKLFQKEVFHTLAYRFQDLLRFSSVFFPTLNGDIYGRSVSSFRSLDRRIELGKELYTILFQKNLHPIFLEFALKVVHTGSRADYEKYVYPKHRNNTPMLRMSYPVMTQKPFTSVDWSKTTKVKAKWKKHARPFKEAILITDWYKNKQEQLHKLIKLETIILYWKKR</sequence>
<dbReference type="Proteomes" id="UP000288024">
    <property type="component" value="Unassembled WGS sequence"/>
</dbReference>
<name>A0A437KEC0_9BACI</name>
<evidence type="ECO:0000313" key="1">
    <source>
        <dbReference type="EMBL" id="RVT65429.1"/>
    </source>
</evidence>
<dbReference type="InterPro" id="IPR019658">
    <property type="entry name" value="DUF2515"/>
</dbReference>
<protein>
    <submittedName>
        <fullName evidence="1">DUF2515 domain-containing protein</fullName>
    </submittedName>
</protein>
<dbReference type="EMBL" id="RZTZ01000002">
    <property type="protein sequence ID" value="RVT65429.1"/>
    <property type="molecule type" value="Genomic_DNA"/>
</dbReference>